<accession>A0ABX1TTP9</accession>
<dbReference type="SUPFAM" id="SSF52172">
    <property type="entry name" value="CheY-like"/>
    <property type="match status" value="1"/>
</dbReference>
<feature type="domain" description="HPt" evidence="10">
    <location>
        <begin position="60"/>
        <end position="159"/>
    </location>
</feature>
<keyword evidence="4" id="KW-0238">DNA-binding</keyword>
<protein>
    <submittedName>
        <fullName evidence="12">Response regulator</fullName>
    </submittedName>
</protein>
<dbReference type="SMART" id="SM00448">
    <property type="entry name" value="REC"/>
    <property type="match status" value="1"/>
</dbReference>
<sequence length="369" mass="40983">MPATTNRSNPMCSPRFLPNGALSDPSKNSLFRLSWERIMNTESPRDSAVNRDHLNRFRTKPAGLRELIWSFLSTTPDLMQELEQCCQRRDQENAKNLLHTLTGAALSTGATSLAERCRHLARDWERSSSPTALSLQTLQAEVENTQNALRHFMDELAEDETSLVPAARPITLLLVEDNASARALVRLVLENDRFAILEATNGREALALAERESPDLAIVDLNLGPPGPESPSGFNLLQRLRERMPAIVLTVDQRPESIRRAAVAGAWGYLLKSSDLHNLSATVEIVLARSRDLRGKKPATEALDLATGWLMATYRLDQPAARRALAHLANEKRCTTSEIAQEILESHQLHSALGRFIAERVHASAREEG</sequence>
<dbReference type="InterPro" id="IPR008207">
    <property type="entry name" value="Sig_transdc_His_kin_Hpt_dom"/>
</dbReference>
<name>A0ABX1TTP9_9GAMM</name>
<dbReference type="PROSITE" id="PS50921">
    <property type="entry name" value="ANTAR"/>
    <property type="match status" value="1"/>
</dbReference>
<dbReference type="PANTHER" id="PTHR48111">
    <property type="entry name" value="REGULATOR OF RPOS"/>
    <property type="match status" value="1"/>
</dbReference>
<dbReference type="Pfam" id="PF01627">
    <property type="entry name" value="Hpt"/>
    <property type="match status" value="1"/>
</dbReference>
<keyword evidence="13" id="KW-1185">Reference proteome</keyword>
<dbReference type="InterPro" id="IPR011006">
    <property type="entry name" value="CheY-like_superfamily"/>
</dbReference>
<reference evidence="12 13" key="1">
    <citation type="submission" date="2019-03" db="EMBL/GenBank/DDBJ databases">
        <title>Metabolic reconstructions from genomes of highly enriched 'Candidatus Accumulibacter' and 'Candidatus Competibacter' bioreactor populations.</title>
        <authorList>
            <person name="Annavajhala M.K."/>
            <person name="Welles L."/>
            <person name="Abbas B."/>
            <person name="Sorokin D."/>
            <person name="Park H."/>
            <person name="Van Loosdrecht M."/>
            <person name="Chandran K."/>
        </authorList>
    </citation>
    <scope>NUCLEOTIDE SEQUENCE [LARGE SCALE GENOMIC DNA]</scope>
    <source>
        <strain evidence="12 13">SBR_G</strain>
    </source>
</reference>
<organism evidence="12 13">
    <name type="scientific">Candidatus Competibacter phosphatis</name>
    <dbReference type="NCBI Taxonomy" id="221280"/>
    <lineage>
        <taxon>Bacteria</taxon>
        <taxon>Pseudomonadati</taxon>
        <taxon>Pseudomonadota</taxon>
        <taxon>Gammaproteobacteria</taxon>
        <taxon>Candidatus Competibacteraceae</taxon>
        <taxon>Candidatus Competibacter</taxon>
    </lineage>
</organism>
<dbReference type="PROSITE" id="PS50894">
    <property type="entry name" value="HPT"/>
    <property type="match status" value="1"/>
</dbReference>
<dbReference type="InterPro" id="IPR005561">
    <property type="entry name" value="ANTAR"/>
</dbReference>
<dbReference type="InterPro" id="IPR039420">
    <property type="entry name" value="WalR-like"/>
</dbReference>
<evidence type="ECO:0000256" key="8">
    <source>
        <dbReference type="SAM" id="MobiDB-lite"/>
    </source>
</evidence>
<dbReference type="EMBL" id="SPMZ01000089">
    <property type="protein sequence ID" value="NMQ21345.1"/>
    <property type="molecule type" value="Genomic_DNA"/>
</dbReference>
<evidence type="ECO:0000259" key="11">
    <source>
        <dbReference type="PROSITE" id="PS50921"/>
    </source>
</evidence>
<evidence type="ECO:0000259" key="10">
    <source>
        <dbReference type="PROSITE" id="PS50894"/>
    </source>
</evidence>
<dbReference type="Gene3D" id="3.40.50.2300">
    <property type="match status" value="1"/>
</dbReference>
<keyword evidence="5" id="KW-0804">Transcription</keyword>
<evidence type="ECO:0000256" key="5">
    <source>
        <dbReference type="ARBA" id="ARBA00023163"/>
    </source>
</evidence>
<dbReference type="InterPro" id="IPR001789">
    <property type="entry name" value="Sig_transdc_resp-reg_receiver"/>
</dbReference>
<dbReference type="CDD" id="cd17535">
    <property type="entry name" value="REC_NarL-like"/>
    <property type="match status" value="1"/>
</dbReference>
<feature type="modified residue" description="4-aspartylphosphate" evidence="7">
    <location>
        <position position="220"/>
    </location>
</feature>
<dbReference type="Gene3D" id="1.10.10.10">
    <property type="entry name" value="Winged helix-like DNA-binding domain superfamily/Winged helix DNA-binding domain"/>
    <property type="match status" value="1"/>
</dbReference>
<evidence type="ECO:0000256" key="1">
    <source>
        <dbReference type="ARBA" id="ARBA00022553"/>
    </source>
</evidence>
<keyword evidence="3" id="KW-0805">Transcription regulation</keyword>
<feature type="compositionally biased region" description="Polar residues" evidence="8">
    <location>
        <begin position="1"/>
        <end position="11"/>
    </location>
</feature>
<dbReference type="InterPro" id="IPR036641">
    <property type="entry name" value="HPT_dom_sf"/>
</dbReference>
<feature type="domain" description="Response regulatory" evidence="9">
    <location>
        <begin position="171"/>
        <end position="287"/>
    </location>
</feature>
<dbReference type="Pfam" id="PF03861">
    <property type="entry name" value="ANTAR"/>
    <property type="match status" value="1"/>
</dbReference>
<evidence type="ECO:0000256" key="2">
    <source>
        <dbReference type="ARBA" id="ARBA00023012"/>
    </source>
</evidence>
<keyword evidence="2" id="KW-0902">Two-component regulatory system</keyword>
<evidence type="ECO:0000313" key="13">
    <source>
        <dbReference type="Proteomes" id="UP000760480"/>
    </source>
</evidence>
<feature type="domain" description="ANTAR" evidence="11">
    <location>
        <begin position="283"/>
        <end position="344"/>
    </location>
</feature>
<dbReference type="PROSITE" id="PS50110">
    <property type="entry name" value="RESPONSE_REGULATORY"/>
    <property type="match status" value="1"/>
</dbReference>
<feature type="modified residue" description="Phosphohistidine" evidence="6">
    <location>
        <position position="99"/>
    </location>
</feature>
<evidence type="ECO:0000256" key="6">
    <source>
        <dbReference type="PROSITE-ProRule" id="PRU00110"/>
    </source>
</evidence>
<dbReference type="PANTHER" id="PTHR48111:SF1">
    <property type="entry name" value="TWO-COMPONENT RESPONSE REGULATOR ORR33"/>
    <property type="match status" value="1"/>
</dbReference>
<evidence type="ECO:0000256" key="4">
    <source>
        <dbReference type="ARBA" id="ARBA00023125"/>
    </source>
</evidence>
<dbReference type="Proteomes" id="UP000760480">
    <property type="component" value="Unassembled WGS sequence"/>
</dbReference>
<evidence type="ECO:0000259" key="9">
    <source>
        <dbReference type="PROSITE" id="PS50110"/>
    </source>
</evidence>
<feature type="region of interest" description="Disordered" evidence="8">
    <location>
        <begin position="1"/>
        <end position="20"/>
    </location>
</feature>
<evidence type="ECO:0000256" key="7">
    <source>
        <dbReference type="PROSITE-ProRule" id="PRU00169"/>
    </source>
</evidence>
<comment type="caution">
    <text evidence="12">The sequence shown here is derived from an EMBL/GenBank/DDBJ whole genome shotgun (WGS) entry which is preliminary data.</text>
</comment>
<dbReference type="SUPFAM" id="SSF47226">
    <property type="entry name" value="Histidine-containing phosphotransfer domain, HPT domain"/>
    <property type="match status" value="1"/>
</dbReference>
<evidence type="ECO:0000256" key="3">
    <source>
        <dbReference type="ARBA" id="ARBA00023015"/>
    </source>
</evidence>
<evidence type="ECO:0000313" key="12">
    <source>
        <dbReference type="EMBL" id="NMQ21345.1"/>
    </source>
</evidence>
<gene>
    <name evidence="12" type="ORF">E4P82_20350</name>
</gene>
<dbReference type="Pfam" id="PF00072">
    <property type="entry name" value="Response_reg"/>
    <property type="match status" value="1"/>
</dbReference>
<proteinExistence type="predicted"/>
<dbReference type="InterPro" id="IPR058245">
    <property type="entry name" value="NreC/VraR/RcsB-like_REC"/>
</dbReference>
<keyword evidence="1 7" id="KW-0597">Phosphoprotein</keyword>
<dbReference type="InterPro" id="IPR036388">
    <property type="entry name" value="WH-like_DNA-bd_sf"/>
</dbReference>
<dbReference type="Gene3D" id="1.20.120.160">
    <property type="entry name" value="HPT domain"/>
    <property type="match status" value="1"/>
</dbReference>